<reference evidence="2 3" key="2">
    <citation type="submission" date="2020-08" db="EMBL/GenBank/DDBJ databases">
        <title>Stappia taiwanensis sp. nov., isolated from a coastal thermal spring.</title>
        <authorList>
            <person name="Kampfer P."/>
        </authorList>
    </citation>
    <scope>NUCLEOTIDE SEQUENCE [LARGE SCALE GENOMIC DNA]</scope>
    <source>
        <strain evidence="2 3">DSM 23284</strain>
    </source>
</reference>
<dbReference type="RefSeq" id="WP_181759019.1">
    <property type="nucleotide sequence ID" value="NZ_BMCR01000004.1"/>
</dbReference>
<dbReference type="GO" id="GO:0006979">
    <property type="term" value="P:response to oxidative stress"/>
    <property type="evidence" value="ECO:0007669"/>
    <property type="project" value="InterPro"/>
</dbReference>
<dbReference type="GO" id="GO:0020037">
    <property type="term" value="F:heme binding"/>
    <property type="evidence" value="ECO:0007669"/>
    <property type="project" value="InterPro"/>
</dbReference>
<evidence type="ECO:0008006" key="4">
    <source>
        <dbReference type="Google" id="ProtNLM"/>
    </source>
</evidence>
<comment type="caution">
    <text evidence="2">The sequence shown here is derived from an EMBL/GenBank/DDBJ whole genome shotgun (WGS) entry which is preliminary data.</text>
</comment>
<dbReference type="InterPro" id="IPR010255">
    <property type="entry name" value="Haem_peroxidase_sf"/>
</dbReference>
<dbReference type="SUPFAM" id="SSF48113">
    <property type="entry name" value="Heme-dependent peroxidases"/>
    <property type="match status" value="1"/>
</dbReference>
<dbReference type="Gene3D" id="1.10.640.10">
    <property type="entry name" value="Haem peroxidase domain superfamily, animal type"/>
    <property type="match status" value="1"/>
</dbReference>
<proteinExistence type="predicted"/>
<dbReference type="AlphaFoldDB" id="A0A838XLU3"/>
<dbReference type="EMBL" id="JACEON010000003">
    <property type="protein sequence ID" value="MBA4610817.1"/>
    <property type="molecule type" value="Genomic_DNA"/>
</dbReference>
<protein>
    <recommendedName>
        <fullName evidence="4">Animal haem peroxidase</fullName>
    </recommendedName>
</protein>
<gene>
    <name evidence="2" type="ORF">H1W37_04090</name>
</gene>
<reference evidence="2 3" key="1">
    <citation type="submission" date="2020-07" db="EMBL/GenBank/DDBJ databases">
        <authorList>
            <person name="Li M."/>
        </authorList>
    </citation>
    <scope>NUCLEOTIDE SEQUENCE [LARGE SCALE GENOMIC DNA]</scope>
    <source>
        <strain evidence="2 3">DSM 23284</strain>
    </source>
</reference>
<evidence type="ECO:0000313" key="3">
    <source>
        <dbReference type="Proteomes" id="UP000559404"/>
    </source>
</evidence>
<dbReference type="Pfam" id="PF03098">
    <property type="entry name" value="An_peroxidase"/>
    <property type="match status" value="1"/>
</dbReference>
<sequence>MHGGLRGPSLRDKAQQRIRSSPADETPEVGGGSLQAGEEYIGLEDQARPGCPDIPTSEHFFALLARKMERTRYPWSDGDGHTNPHIPAGYTYLAQFVAHDLTVNNGVEESRAPNGASTHQRPRPLNLDTLYGDGPTVEPACFELVTRMPPALRSGWPKTRFRLDGIAEDNGLRPADSARCPRRDIGRALDQRAGVTRGTALIADTRNDDNAVLSQLTALFQIAHNLAMDRLEQGREPATPQASFLNFMAARGALTFVYHQILRHDLLPHLLDPHVRQHFETHGPIGPVRGETTHAPLAEPDFTNAAFRVGHAMVRERYAFTGPPPAEHRLIDVLRRTSERNPRRTPHGSDWIISWSNFFDTGPGSPQPSARLSPQYEAALWDDTLFPPMETGTPPGLAYRDLVRCTLSGVRKISALSRHIESQAPALAACSPWLTDPAPRHAAMATWLDAEQSIDITPYRAIAIADPPPLLYFLVEAAASNNGHRSGPLASVVIANNIYLHLDDHTHKASNPVVAEEAAKVVFGPNVPNTMPELIKWTDRNLNMREKTFRNRALPLS</sequence>
<organism evidence="2 3">
    <name type="scientific">Stappia taiwanensis</name>
    <dbReference type="NCBI Taxonomy" id="992267"/>
    <lineage>
        <taxon>Bacteria</taxon>
        <taxon>Pseudomonadati</taxon>
        <taxon>Pseudomonadota</taxon>
        <taxon>Alphaproteobacteria</taxon>
        <taxon>Hyphomicrobiales</taxon>
        <taxon>Stappiaceae</taxon>
        <taxon>Stappia</taxon>
    </lineage>
</organism>
<accession>A0A838XLU3</accession>
<evidence type="ECO:0000256" key="1">
    <source>
        <dbReference type="SAM" id="MobiDB-lite"/>
    </source>
</evidence>
<name>A0A838XLU3_9HYPH</name>
<feature type="region of interest" description="Disordered" evidence="1">
    <location>
        <begin position="1"/>
        <end position="34"/>
    </location>
</feature>
<keyword evidence="3" id="KW-1185">Reference proteome</keyword>
<dbReference type="Proteomes" id="UP000559404">
    <property type="component" value="Unassembled WGS sequence"/>
</dbReference>
<dbReference type="InterPro" id="IPR019791">
    <property type="entry name" value="Haem_peroxidase_animal"/>
</dbReference>
<dbReference type="GO" id="GO:0004601">
    <property type="term" value="F:peroxidase activity"/>
    <property type="evidence" value="ECO:0007669"/>
    <property type="project" value="InterPro"/>
</dbReference>
<dbReference type="InterPro" id="IPR037120">
    <property type="entry name" value="Haem_peroxidase_sf_animal"/>
</dbReference>
<evidence type="ECO:0000313" key="2">
    <source>
        <dbReference type="EMBL" id="MBA4610817.1"/>
    </source>
</evidence>